<dbReference type="OrthoDB" id="10258062at2759"/>
<dbReference type="Proteomes" id="UP000253472">
    <property type="component" value="Unassembled WGS sequence"/>
</dbReference>
<protein>
    <submittedName>
        <fullName evidence="4">DNA replication checkpoint protein tel2</fullName>
    </submittedName>
</protein>
<sequence length="811" mass="92178">MDKDTELLKNQPSLDQVEAILSHNVDHPSFPYIIALLDFTIPQIYSALTPSAGNLLVQTFQSLVGLGNLLNRISTIVKVSGKRELLQTFVRVLEEVVRDQQLVLRMVSKAKPIELKEIDKILFKGRALSVVNEATSIASVDVASDVFPSTANYIDYLSKSLIALYLSDVQPAKIDVFLHSVLKFGSGSFNQFFKTFFHEEYWHYFVTSFQSMKQFQQREYTRKFFAEFLIHVVDETNLVALYNILLFTYEQFDEFALESIILCSNKNLSQLVAAIVTNYPDSTLDKLTYKLLGKWSEQTYIKNELISIQESRTFLILQLLARRKGSVFTKELPKNRIFLDAIGNRLLSFSNNVKGLGVVLADYVCELNGEEKIFKMSAEVEAYSGLIKGAFVTTRLSEKEAWTALELPPHRDTSQPIQRVLSPQPDSDNESDDETLPPKANIPDPIYVKDLLEYLTIDTAKSNAYEMRRKALLDGPTLLRQKAKNGTEVEFYLEDLLTQLIALDNHFDDKDFSDLKLANMVAVIVTNPKITFFMFKLLLTGDYSLQQRIMILSATTMAARELRGFRDESVSKSFKSTQFPTKMLPETLHKKYLQLEGGDKYIDYALNNLQNELMAEASNTAQDELLGAGKLVRVSAKLNKPSKPQDGTPIIKDFYKLIGTNFFFPLLNVWYEAGSIDIGHYSPVFVAHYLKTLTLLVHCAYPSSTQLNDMVKEIVVLDCAIIRKITMEEVPIVESVITGILLVCEITDSEFLIANYNDEIVFIRNWLSISWEQIIDDKLKSLAAGLLLKLQNMETNFERLIMDQDNSIIQI</sequence>
<dbReference type="PANTHER" id="PTHR15830:SF10">
    <property type="entry name" value="TELOMERE LENGTH REGULATION PROTEIN TEL2 HOMOLOG"/>
    <property type="match status" value="1"/>
</dbReference>
<dbReference type="GO" id="GO:0051083">
    <property type="term" value="P:'de novo' cotranslational protein folding"/>
    <property type="evidence" value="ECO:0007669"/>
    <property type="project" value="TreeGrafter"/>
</dbReference>
<evidence type="ECO:0000259" key="3">
    <source>
        <dbReference type="Pfam" id="PF10193"/>
    </source>
</evidence>
<reference evidence="4 5" key="1">
    <citation type="submission" date="2018-06" db="EMBL/GenBank/DDBJ databases">
        <title>Whole genome sequencing of Candida tropicalis (genome annotated by CSBL at Korea University).</title>
        <authorList>
            <person name="Ahn J."/>
        </authorList>
    </citation>
    <scope>NUCLEOTIDE SEQUENCE [LARGE SCALE GENOMIC DNA]</scope>
    <source>
        <strain evidence="4 5">ATCC 20962</strain>
    </source>
</reference>
<dbReference type="STRING" id="5486.A0A367YHN9"/>
<organism evidence="4 5">
    <name type="scientific">Candida viswanathii</name>
    <dbReference type="NCBI Taxonomy" id="5486"/>
    <lineage>
        <taxon>Eukaryota</taxon>
        <taxon>Fungi</taxon>
        <taxon>Dikarya</taxon>
        <taxon>Ascomycota</taxon>
        <taxon>Saccharomycotina</taxon>
        <taxon>Pichiomycetes</taxon>
        <taxon>Debaryomycetaceae</taxon>
        <taxon>Candida/Lodderomyces clade</taxon>
        <taxon>Candida</taxon>
    </lineage>
</organism>
<evidence type="ECO:0000256" key="2">
    <source>
        <dbReference type="SAM" id="MobiDB-lite"/>
    </source>
</evidence>
<evidence type="ECO:0000313" key="5">
    <source>
        <dbReference type="Proteomes" id="UP000253472"/>
    </source>
</evidence>
<feature type="region of interest" description="Disordered" evidence="2">
    <location>
        <begin position="407"/>
        <end position="442"/>
    </location>
</feature>
<dbReference type="AlphaFoldDB" id="A0A367YHN9"/>
<proteinExistence type="inferred from homology"/>
<dbReference type="EMBL" id="QLNQ01000020">
    <property type="protein sequence ID" value="RCK65396.1"/>
    <property type="molecule type" value="Genomic_DNA"/>
</dbReference>
<evidence type="ECO:0000313" key="4">
    <source>
        <dbReference type="EMBL" id="RCK65396.1"/>
    </source>
</evidence>
<feature type="domain" description="Telomere length regulation protein conserved" evidence="3">
    <location>
        <begin position="445"/>
        <end position="559"/>
    </location>
</feature>
<dbReference type="PANTHER" id="PTHR15830">
    <property type="entry name" value="TELOMERE LENGTH REGULATION PROTEIN TEL2 FAMILY MEMBER"/>
    <property type="match status" value="1"/>
</dbReference>
<dbReference type="GO" id="GO:0051879">
    <property type="term" value="F:Hsp90 protein binding"/>
    <property type="evidence" value="ECO:0007669"/>
    <property type="project" value="TreeGrafter"/>
</dbReference>
<dbReference type="InterPro" id="IPR051970">
    <property type="entry name" value="TEL2_Regulation"/>
</dbReference>
<dbReference type="InterPro" id="IPR019337">
    <property type="entry name" value="Telomere_length_regulation_dom"/>
</dbReference>
<comment type="caution">
    <text evidence="4">The sequence shown here is derived from an EMBL/GenBank/DDBJ whole genome shotgun (WGS) entry which is preliminary data.</text>
</comment>
<dbReference type="InterPro" id="IPR038528">
    <property type="entry name" value="TEL2_C_sf"/>
</dbReference>
<name>A0A367YHN9_9ASCO</name>
<dbReference type="GO" id="GO:0042162">
    <property type="term" value="F:telomeric DNA binding"/>
    <property type="evidence" value="ECO:0007669"/>
    <property type="project" value="TreeGrafter"/>
</dbReference>
<dbReference type="GO" id="GO:0005829">
    <property type="term" value="C:cytosol"/>
    <property type="evidence" value="ECO:0007669"/>
    <property type="project" value="TreeGrafter"/>
</dbReference>
<evidence type="ECO:0000256" key="1">
    <source>
        <dbReference type="ARBA" id="ARBA00006133"/>
    </source>
</evidence>
<keyword evidence="5" id="KW-1185">Reference proteome</keyword>
<dbReference type="Pfam" id="PF10193">
    <property type="entry name" value="Telomere_reg-2"/>
    <property type="match status" value="1"/>
</dbReference>
<dbReference type="Gene3D" id="1.25.40.720">
    <property type="entry name" value="Telomere length regulation protein 2, C-terminal domain"/>
    <property type="match status" value="2"/>
</dbReference>
<comment type="similarity">
    <text evidence="1">Belongs to the TEL2 family.</text>
</comment>
<accession>A0A367YHN9</accession>
<gene>
    <name evidence="4" type="primary">tel2</name>
    <name evidence="4" type="ORF">Cantr_01347</name>
</gene>